<dbReference type="AlphaFoldDB" id="A0A3A8AY18"/>
<evidence type="ECO:0000313" key="2">
    <source>
        <dbReference type="Proteomes" id="UP000281128"/>
    </source>
</evidence>
<dbReference type="CDD" id="cd20282">
    <property type="entry name" value="cupin_DddQ"/>
    <property type="match status" value="1"/>
</dbReference>
<accession>A0A3A8AY18</accession>
<name>A0A3A8AY18_9RHOB</name>
<keyword evidence="2" id="KW-1185">Reference proteome</keyword>
<dbReference type="SUPFAM" id="SSF51182">
    <property type="entry name" value="RmlC-like cupins"/>
    <property type="match status" value="1"/>
</dbReference>
<dbReference type="InterPro" id="IPR011051">
    <property type="entry name" value="RmlC_Cupin_sf"/>
</dbReference>
<dbReference type="InterPro" id="IPR014710">
    <property type="entry name" value="RmlC-like_jellyroll"/>
</dbReference>
<proteinExistence type="predicted"/>
<dbReference type="EMBL" id="RAPE01000001">
    <property type="protein sequence ID" value="RKF16716.1"/>
    <property type="molecule type" value="Genomic_DNA"/>
</dbReference>
<dbReference type="RefSeq" id="WP_121163991.1">
    <property type="nucleotide sequence ID" value="NZ_RAPE01000001.1"/>
</dbReference>
<protein>
    <submittedName>
        <fullName evidence="1">Cupin domain-containing protein</fullName>
    </submittedName>
</protein>
<sequence>MRVNRDILRDELIALHARTPALGAFCALPDPLCEQALVPYVSPAAALMQADPGGTTAAFERLRDALVAATPDVRWRETYKDTDIGEDFVSKFACYQLIGPAEAPFNAPDMRSFVVWTPPGLHYPWHHHPAEEIYVVLAGEAEFAVHGAPSRTLRPGDHVLHASMQPHAMTTRDSPVMAYVAWRGDLTTPPVFTLPEMVSL</sequence>
<comment type="caution">
    <text evidence="1">The sequence shown here is derived from an EMBL/GenBank/DDBJ whole genome shotgun (WGS) entry which is preliminary data.</text>
</comment>
<dbReference type="OrthoDB" id="9083851at2"/>
<evidence type="ECO:0000313" key="1">
    <source>
        <dbReference type="EMBL" id="RKF16716.1"/>
    </source>
</evidence>
<dbReference type="GO" id="GO:0047869">
    <property type="term" value="F:dimethylpropiothetin dethiomethylase activity"/>
    <property type="evidence" value="ECO:0007669"/>
    <property type="project" value="InterPro"/>
</dbReference>
<organism evidence="1 2">
    <name type="scientific">Roseovarius spongiae</name>
    <dbReference type="NCBI Taxonomy" id="2320272"/>
    <lineage>
        <taxon>Bacteria</taxon>
        <taxon>Pseudomonadati</taxon>
        <taxon>Pseudomonadota</taxon>
        <taxon>Alphaproteobacteria</taxon>
        <taxon>Rhodobacterales</taxon>
        <taxon>Roseobacteraceae</taxon>
        <taxon>Roseovarius</taxon>
    </lineage>
</organism>
<dbReference type="Gene3D" id="2.60.120.10">
    <property type="entry name" value="Jelly Rolls"/>
    <property type="match status" value="1"/>
</dbReference>
<reference evidence="1 2" key="1">
    <citation type="submission" date="2018-09" db="EMBL/GenBank/DDBJ databases">
        <title>Roseovarius spongiae sp. nov., isolated from a marine sponge.</title>
        <authorList>
            <person name="Zhuang L."/>
            <person name="Luo L."/>
        </authorList>
    </citation>
    <scope>NUCLEOTIDE SEQUENCE [LARGE SCALE GENOMIC DNA]</scope>
    <source>
        <strain evidence="1 2">HN-E21</strain>
    </source>
</reference>
<dbReference type="InterPro" id="IPR031723">
    <property type="entry name" value="DMSP_lyase"/>
</dbReference>
<dbReference type="Pfam" id="PF16867">
    <property type="entry name" value="DMSP_lyase"/>
    <property type="match status" value="1"/>
</dbReference>
<gene>
    <name evidence="1" type="ORF">D6850_04035</name>
</gene>
<dbReference type="Proteomes" id="UP000281128">
    <property type="component" value="Unassembled WGS sequence"/>
</dbReference>